<sequence length="769" mass="85078">MKVSQNIRKETNKRRTTHSSLLARCTAPFASKQRNAFEQDIRLDEPFRQYSSGDTVKGAVHMNIAKAQRITHLVIRLHGFVKVMNRAKLPGESISYDEALVASGKGRGRRGIEYFGHGFARLFEDELVLCGEGRVLGQYEFRFEMVLPSKTMPSGIDFEHGTISYLLTSTVTRLTTIAPTSTQHRKLGFVEAVDISQIPKPKPEMVSIDVGSKRGESKTGKQKKRVRSREREKSDLANPATSKHYEHSDNHQVDYERPRSPVPSEISSAATTHSTSSNTTGSVTPPIRTVIEDAEDAIAKSPPNTISAKIEVLQGGCLAGDSFPVRVSIKHNTAVKSMQGIIITLYRQGRIDTHPAIPLGPQRRSDKLRYEDYYPKSITGLGGLSLTSAGSSRSFRQDLNQIFAPIIVDPQSLTAVISTSIQAPAHLFPTITCVPGEMVSFKYYVEAVVDLRAKIGSQDRIRPHLSMTSSIQHGYGDAKMTRIEGADGVSYAATPGFNYLVTDQLRRMKGVIFTRTEIIVGTQDSSRKRQKRRENQSARGENRESNASAVLGVEVTQEQDVEPAWRESYAEVHDNACQLASALDQHPTVIIPLPQIEEDLDEKGRLRRAEERLLPSAPPLQDEPSSSAAAPVPSAPIALDEEDFVRRYGRDHPAPAYDGPQDDKMDLERERLLARASAPDTDDGVEAESVGNERGIPQPSAPVLYEDDIFDVNDPRVPHVLADDPFHTEPLAPVLNENTRHPFNDSHDSGPSSAHGLENERLPVYVRKI</sequence>
<dbReference type="OrthoDB" id="7785529at2759"/>
<feature type="compositionally biased region" description="Low complexity" evidence="1">
    <location>
        <begin position="267"/>
        <end position="284"/>
    </location>
</feature>
<protein>
    <submittedName>
        <fullName evidence="3">Ph-response sensor protein</fullName>
    </submittedName>
</protein>
<feature type="compositionally biased region" description="Basic and acidic residues" evidence="1">
    <location>
        <begin position="243"/>
        <end position="259"/>
    </location>
</feature>
<feature type="region of interest" description="Disordered" evidence="1">
    <location>
        <begin position="523"/>
        <end position="549"/>
    </location>
</feature>
<feature type="compositionally biased region" description="Basic and acidic residues" evidence="1">
    <location>
        <begin position="738"/>
        <end position="748"/>
    </location>
</feature>
<dbReference type="AlphaFoldDB" id="A0A8H3EXM7"/>
<feature type="compositionally biased region" description="Low complexity" evidence="1">
    <location>
        <begin position="624"/>
        <end position="636"/>
    </location>
</feature>
<comment type="caution">
    <text evidence="3">The sequence shown here is derived from an EMBL/GenBank/DDBJ whole genome shotgun (WGS) entry which is preliminary data.</text>
</comment>
<dbReference type="InterPro" id="IPR014752">
    <property type="entry name" value="Arrestin-like_C"/>
</dbReference>
<dbReference type="GO" id="GO:0031625">
    <property type="term" value="F:ubiquitin protein ligase binding"/>
    <property type="evidence" value="ECO:0007669"/>
    <property type="project" value="TreeGrafter"/>
</dbReference>
<evidence type="ECO:0000313" key="3">
    <source>
        <dbReference type="EMBL" id="CAF9915431.1"/>
    </source>
</evidence>
<feature type="region of interest" description="Disordered" evidence="1">
    <location>
        <begin position="615"/>
        <end position="636"/>
    </location>
</feature>
<dbReference type="InterPro" id="IPR011021">
    <property type="entry name" value="Arrestin-like_N"/>
</dbReference>
<dbReference type="Proteomes" id="UP000664534">
    <property type="component" value="Unassembled WGS sequence"/>
</dbReference>
<dbReference type="PANTHER" id="PTHR11188">
    <property type="entry name" value="ARRESTIN DOMAIN CONTAINING PROTEIN"/>
    <property type="match status" value="1"/>
</dbReference>
<dbReference type="GO" id="GO:0070086">
    <property type="term" value="P:ubiquitin-dependent endocytosis"/>
    <property type="evidence" value="ECO:0007669"/>
    <property type="project" value="TreeGrafter"/>
</dbReference>
<dbReference type="Pfam" id="PF00339">
    <property type="entry name" value="Arrestin_N"/>
    <property type="match status" value="1"/>
</dbReference>
<evidence type="ECO:0000259" key="2">
    <source>
        <dbReference type="Pfam" id="PF00339"/>
    </source>
</evidence>
<dbReference type="SUPFAM" id="SSF81296">
    <property type="entry name" value="E set domains"/>
    <property type="match status" value="1"/>
</dbReference>
<dbReference type="GO" id="GO:0005829">
    <property type="term" value="C:cytosol"/>
    <property type="evidence" value="ECO:0007669"/>
    <property type="project" value="TreeGrafter"/>
</dbReference>
<organism evidence="3 4">
    <name type="scientific">Imshaugia aleurites</name>
    <dbReference type="NCBI Taxonomy" id="172621"/>
    <lineage>
        <taxon>Eukaryota</taxon>
        <taxon>Fungi</taxon>
        <taxon>Dikarya</taxon>
        <taxon>Ascomycota</taxon>
        <taxon>Pezizomycotina</taxon>
        <taxon>Lecanoromycetes</taxon>
        <taxon>OSLEUM clade</taxon>
        <taxon>Lecanoromycetidae</taxon>
        <taxon>Lecanorales</taxon>
        <taxon>Lecanorineae</taxon>
        <taxon>Parmeliaceae</taxon>
        <taxon>Imshaugia</taxon>
    </lineage>
</organism>
<proteinExistence type="predicted"/>
<dbReference type="InterPro" id="IPR014756">
    <property type="entry name" value="Ig_E-set"/>
</dbReference>
<keyword evidence="4" id="KW-1185">Reference proteome</keyword>
<gene>
    <name evidence="3" type="primary">RIM8</name>
    <name evidence="3" type="ORF">IMSHALPRED_002603</name>
</gene>
<dbReference type="Gene3D" id="2.60.40.640">
    <property type="match status" value="1"/>
</dbReference>
<accession>A0A8H3EXM7</accession>
<dbReference type="EMBL" id="CAJPDT010000015">
    <property type="protein sequence ID" value="CAF9915431.1"/>
    <property type="molecule type" value="Genomic_DNA"/>
</dbReference>
<feature type="region of interest" description="Disordered" evidence="1">
    <location>
        <begin position="675"/>
        <end position="701"/>
    </location>
</feature>
<feature type="region of interest" description="Disordered" evidence="1">
    <location>
        <begin position="728"/>
        <end position="769"/>
    </location>
</feature>
<evidence type="ECO:0000313" key="4">
    <source>
        <dbReference type="Proteomes" id="UP000664534"/>
    </source>
</evidence>
<dbReference type="GO" id="GO:0030674">
    <property type="term" value="F:protein-macromolecule adaptor activity"/>
    <property type="evidence" value="ECO:0007669"/>
    <property type="project" value="TreeGrafter"/>
</dbReference>
<feature type="compositionally biased region" description="Basic and acidic residues" evidence="1">
    <location>
        <begin position="533"/>
        <end position="544"/>
    </location>
</feature>
<dbReference type="InterPro" id="IPR050357">
    <property type="entry name" value="Arrestin_domain-protein"/>
</dbReference>
<evidence type="ECO:0000256" key="1">
    <source>
        <dbReference type="SAM" id="MobiDB-lite"/>
    </source>
</evidence>
<name>A0A8H3EXM7_9LECA</name>
<dbReference type="PANTHER" id="PTHR11188:SF161">
    <property type="entry name" value="PH-RESPONSE REGULATOR PROTEIN PALF_RIM8"/>
    <property type="match status" value="1"/>
</dbReference>
<feature type="region of interest" description="Disordered" evidence="1">
    <location>
        <begin position="203"/>
        <end position="286"/>
    </location>
</feature>
<feature type="domain" description="Arrestin-like N-terminal" evidence="2">
    <location>
        <begin position="40"/>
        <end position="183"/>
    </location>
</feature>
<dbReference type="GO" id="GO:0005886">
    <property type="term" value="C:plasma membrane"/>
    <property type="evidence" value="ECO:0007669"/>
    <property type="project" value="TreeGrafter"/>
</dbReference>
<reference evidence="3" key="1">
    <citation type="submission" date="2021-03" db="EMBL/GenBank/DDBJ databases">
        <authorList>
            <person name="Tagirdzhanova G."/>
        </authorList>
    </citation>
    <scope>NUCLEOTIDE SEQUENCE</scope>
</reference>